<dbReference type="InterPro" id="IPR012871">
    <property type="entry name" value="DUF1668_ORYSA"/>
</dbReference>
<dbReference type="EMBL" id="CM000882">
    <property type="protein sequence ID" value="PNT65851.1"/>
    <property type="molecule type" value="Genomic_DNA"/>
</dbReference>
<accession>A0A2K2CUY9</accession>
<sequence>MSSSFRRFVHLVRRDKRPHHGFWLRNIDTSRFFFDDDPPAPPHALPASPTALPPVAMSFCPPYLPGSRRDMDFMLLGGSPYSPASRWSDAAAKTSSAW</sequence>
<proteinExistence type="predicted"/>
<dbReference type="AlphaFoldDB" id="A0A2K2CUY9"/>
<evidence type="ECO:0000313" key="2">
    <source>
        <dbReference type="EnsemblPlants" id="PNT65851"/>
    </source>
</evidence>
<dbReference type="EnsemblPlants" id="PNT65852">
    <property type="protein sequence ID" value="PNT65852"/>
    <property type="gene ID" value="BRADI_3g03541v3"/>
</dbReference>
<evidence type="ECO:0000313" key="1">
    <source>
        <dbReference type="EMBL" id="PNT65851.1"/>
    </source>
</evidence>
<dbReference type="Pfam" id="PF07893">
    <property type="entry name" value="DUF1668"/>
    <property type="match status" value="1"/>
</dbReference>
<dbReference type="Gramene" id="PNT65851">
    <property type="protein sequence ID" value="PNT65851"/>
    <property type="gene ID" value="BRADI_3g03541v3"/>
</dbReference>
<dbReference type="EnsemblPlants" id="PNT65851">
    <property type="protein sequence ID" value="PNT65851"/>
    <property type="gene ID" value="BRADI_3g03541v3"/>
</dbReference>
<keyword evidence="3" id="KW-1185">Reference proteome</keyword>
<gene>
    <name evidence="1" type="ORF">BRADI_3g03541v3</name>
</gene>
<dbReference type="Gramene" id="PNT65852">
    <property type="protein sequence ID" value="PNT65852"/>
    <property type="gene ID" value="BRADI_3g03541v3"/>
</dbReference>
<reference evidence="2" key="3">
    <citation type="submission" date="2018-08" db="UniProtKB">
        <authorList>
            <consortium name="EnsemblPlants"/>
        </authorList>
    </citation>
    <scope>IDENTIFICATION</scope>
    <source>
        <strain evidence="2">cv. Bd21</strain>
    </source>
</reference>
<protein>
    <submittedName>
        <fullName evidence="1 2">Uncharacterized protein</fullName>
    </submittedName>
</protein>
<reference evidence="1 2" key="1">
    <citation type="journal article" date="2010" name="Nature">
        <title>Genome sequencing and analysis of the model grass Brachypodium distachyon.</title>
        <authorList>
            <consortium name="International Brachypodium Initiative"/>
        </authorList>
    </citation>
    <scope>NUCLEOTIDE SEQUENCE [LARGE SCALE GENOMIC DNA]</scope>
    <source>
        <strain evidence="1 2">Bd21</strain>
    </source>
</reference>
<dbReference type="InParanoid" id="A0A2K2CUY9"/>
<dbReference type="EMBL" id="CM000882">
    <property type="protein sequence ID" value="PNT65852.1"/>
    <property type="molecule type" value="Genomic_DNA"/>
</dbReference>
<reference evidence="1" key="2">
    <citation type="submission" date="2017-06" db="EMBL/GenBank/DDBJ databases">
        <title>WGS assembly of Brachypodium distachyon.</title>
        <authorList>
            <consortium name="The International Brachypodium Initiative"/>
            <person name="Lucas S."/>
            <person name="Harmon-Smith M."/>
            <person name="Lail K."/>
            <person name="Tice H."/>
            <person name="Grimwood J."/>
            <person name="Bruce D."/>
            <person name="Barry K."/>
            <person name="Shu S."/>
            <person name="Lindquist E."/>
            <person name="Wang M."/>
            <person name="Pitluck S."/>
            <person name="Vogel J.P."/>
            <person name="Garvin D.F."/>
            <person name="Mockler T.C."/>
            <person name="Schmutz J."/>
            <person name="Rokhsar D."/>
            <person name="Bevan M.W."/>
        </authorList>
    </citation>
    <scope>NUCLEOTIDE SEQUENCE</scope>
    <source>
        <strain evidence="1">Bd21</strain>
    </source>
</reference>
<organism evidence="1">
    <name type="scientific">Brachypodium distachyon</name>
    <name type="common">Purple false brome</name>
    <name type="synonym">Trachynia distachya</name>
    <dbReference type="NCBI Taxonomy" id="15368"/>
    <lineage>
        <taxon>Eukaryota</taxon>
        <taxon>Viridiplantae</taxon>
        <taxon>Streptophyta</taxon>
        <taxon>Embryophyta</taxon>
        <taxon>Tracheophyta</taxon>
        <taxon>Spermatophyta</taxon>
        <taxon>Magnoliopsida</taxon>
        <taxon>Liliopsida</taxon>
        <taxon>Poales</taxon>
        <taxon>Poaceae</taxon>
        <taxon>BOP clade</taxon>
        <taxon>Pooideae</taxon>
        <taxon>Stipodae</taxon>
        <taxon>Brachypodieae</taxon>
        <taxon>Brachypodium</taxon>
    </lineage>
</organism>
<evidence type="ECO:0000313" key="3">
    <source>
        <dbReference type="Proteomes" id="UP000008810"/>
    </source>
</evidence>
<name>A0A2K2CUY9_BRADI</name>
<dbReference type="Proteomes" id="UP000008810">
    <property type="component" value="Chromosome 3"/>
</dbReference>